<gene>
    <name evidence="9" type="ORF">HK097_007307</name>
</gene>
<evidence type="ECO:0000259" key="8">
    <source>
        <dbReference type="PROSITE" id="PS50850"/>
    </source>
</evidence>
<dbReference type="PROSITE" id="PS50850">
    <property type="entry name" value="MFS"/>
    <property type="match status" value="1"/>
</dbReference>
<dbReference type="PANTHER" id="PTHR48022">
    <property type="entry name" value="PLASTIDIC GLUCOSE TRANSPORTER 4"/>
    <property type="match status" value="1"/>
</dbReference>
<dbReference type="GO" id="GO:0016020">
    <property type="term" value="C:membrane"/>
    <property type="evidence" value="ECO:0007669"/>
    <property type="project" value="UniProtKB-SubCell"/>
</dbReference>
<keyword evidence="3" id="KW-0813">Transport</keyword>
<reference evidence="9" key="1">
    <citation type="submission" date="2020-05" db="EMBL/GenBank/DDBJ databases">
        <title>Phylogenomic resolution of chytrid fungi.</title>
        <authorList>
            <person name="Stajich J.E."/>
            <person name="Amses K."/>
            <person name="Simmons R."/>
            <person name="Seto K."/>
            <person name="Myers J."/>
            <person name="Bonds A."/>
            <person name="Quandt C.A."/>
            <person name="Barry K."/>
            <person name="Liu P."/>
            <person name="Grigoriev I."/>
            <person name="Longcore J.E."/>
            <person name="James T.Y."/>
        </authorList>
    </citation>
    <scope>NUCLEOTIDE SEQUENCE</scope>
    <source>
        <strain evidence="9">JEL0318</strain>
    </source>
</reference>
<comment type="similarity">
    <text evidence="2">Belongs to the major facilitator superfamily. Sugar transporter (TC 2.A.1.1) family.</text>
</comment>
<dbReference type="PRINTS" id="PR00171">
    <property type="entry name" value="SUGRTRNSPORT"/>
</dbReference>
<dbReference type="EMBL" id="JADGJD010000037">
    <property type="protein sequence ID" value="KAJ3056329.1"/>
    <property type="molecule type" value="Genomic_DNA"/>
</dbReference>
<feature type="transmembrane region" description="Helical" evidence="7">
    <location>
        <begin position="408"/>
        <end position="427"/>
    </location>
</feature>
<evidence type="ECO:0000256" key="1">
    <source>
        <dbReference type="ARBA" id="ARBA00004141"/>
    </source>
</evidence>
<dbReference type="Gene3D" id="1.20.1250.20">
    <property type="entry name" value="MFS general substrate transporter like domains"/>
    <property type="match status" value="1"/>
</dbReference>
<evidence type="ECO:0000256" key="6">
    <source>
        <dbReference type="ARBA" id="ARBA00023136"/>
    </source>
</evidence>
<dbReference type="Pfam" id="PF00083">
    <property type="entry name" value="Sugar_tr"/>
    <property type="match status" value="1"/>
</dbReference>
<feature type="transmembrane region" description="Helical" evidence="7">
    <location>
        <begin position="195"/>
        <end position="216"/>
    </location>
</feature>
<dbReference type="InterPro" id="IPR003663">
    <property type="entry name" value="Sugar/inositol_transpt"/>
</dbReference>
<evidence type="ECO:0000256" key="5">
    <source>
        <dbReference type="ARBA" id="ARBA00022989"/>
    </source>
</evidence>
<keyword evidence="5 7" id="KW-1133">Transmembrane helix</keyword>
<evidence type="ECO:0000256" key="2">
    <source>
        <dbReference type="ARBA" id="ARBA00010992"/>
    </source>
</evidence>
<keyword evidence="10" id="KW-1185">Reference proteome</keyword>
<dbReference type="InterPro" id="IPR005828">
    <property type="entry name" value="MFS_sugar_transport-like"/>
</dbReference>
<feature type="transmembrane region" description="Helical" evidence="7">
    <location>
        <begin position="379"/>
        <end position="396"/>
    </location>
</feature>
<dbReference type="InterPro" id="IPR020846">
    <property type="entry name" value="MFS_dom"/>
</dbReference>
<comment type="caution">
    <text evidence="9">The sequence shown here is derived from an EMBL/GenBank/DDBJ whole genome shotgun (WGS) entry which is preliminary data.</text>
</comment>
<feature type="domain" description="Major facilitator superfamily (MFS) profile" evidence="8">
    <location>
        <begin position="40"/>
        <end position="431"/>
    </location>
</feature>
<evidence type="ECO:0000256" key="4">
    <source>
        <dbReference type="ARBA" id="ARBA00022692"/>
    </source>
</evidence>
<dbReference type="AlphaFoldDB" id="A0AAD5SLS9"/>
<evidence type="ECO:0000256" key="7">
    <source>
        <dbReference type="SAM" id="Phobius"/>
    </source>
</evidence>
<dbReference type="GO" id="GO:0005351">
    <property type="term" value="F:carbohydrate:proton symporter activity"/>
    <property type="evidence" value="ECO:0007669"/>
    <property type="project" value="TreeGrafter"/>
</dbReference>
<proteinExistence type="inferred from homology"/>
<organism evidence="9 10">
    <name type="scientific">Rhizophlyctis rosea</name>
    <dbReference type="NCBI Taxonomy" id="64517"/>
    <lineage>
        <taxon>Eukaryota</taxon>
        <taxon>Fungi</taxon>
        <taxon>Fungi incertae sedis</taxon>
        <taxon>Chytridiomycota</taxon>
        <taxon>Chytridiomycota incertae sedis</taxon>
        <taxon>Chytridiomycetes</taxon>
        <taxon>Rhizophlyctidales</taxon>
        <taxon>Rhizophlyctidaceae</taxon>
        <taxon>Rhizophlyctis</taxon>
    </lineage>
</organism>
<comment type="subcellular location">
    <subcellularLocation>
        <location evidence="1">Membrane</location>
        <topology evidence="1">Multi-pass membrane protein</topology>
    </subcellularLocation>
</comment>
<feature type="transmembrane region" description="Helical" evidence="7">
    <location>
        <begin position="273"/>
        <end position="296"/>
    </location>
</feature>
<dbReference type="PANTHER" id="PTHR48022:SF64">
    <property type="entry name" value="MAJOR FACILITATOR SUPERFAMILY (MFS) PROFILE DOMAIN-CONTAINING PROTEIN"/>
    <property type="match status" value="1"/>
</dbReference>
<evidence type="ECO:0000313" key="10">
    <source>
        <dbReference type="Proteomes" id="UP001212841"/>
    </source>
</evidence>
<dbReference type="InterPro" id="IPR005829">
    <property type="entry name" value="Sugar_transporter_CS"/>
</dbReference>
<feature type="transmembrane region" description="Helical" evidence="7">
    <location>
        <begin position="40"/>
        <end position="57"/>
    </location>
</feature>
<accession>A0AAD5SLS9</accession>
<dbReference type="InterPro" id="IPR036259">
    <property type="entry name" value="MFS_trans_sf"/>
</dbReference>
<feature type="transmembrane region" description="Helical" evidence="7">
    <location>
        <begin position="172"/>
        <end position="189"/>
    </location>
</feature>
<keyword evidence="4 7" id="KW-0812">Transmembrane</keyword>
<dbReference type="Proteomes" id="UP001212841">
    <property type="component" value="Unassembled WGS sequence"/>
</dbReference>
<feature type="transmembrane region" description="Helical" evidence="7">
    <location>
        <begin position="77"/>
        <end position="94"/>
    </location>
</feature>
<keyword evidence="6 7" id="KW-0472">Membrane</keyword>
<feature type="transmembrane region" description="Helical" evidence="7">
    <location>
        <begin position="130"/>
        <end position="152"/>
    </location>
</feature>
<dbReference type="PROSITE" id="PS00217">
    <property type="entry name" value="SUGAR_TRANSPORT_2"/>
    <property type="match status" value="1"/>
</dbReference>
<evidence type="ECO:0000313" key="9">
    <source>
        <dbReference type="EMBL" id="KAJ3056329.1"/>
    </source>
</evidence>
<name>A0AAD5SLS9_9FUNG</name>
<dbReference type="SUPFAM" id="SSF103473">
    <property type="entry name" value="MFS general substrate transporter"/>
    <property type="match status" value="1"/>
</dbReference>
<dbReference type="InterPro" id="IPR050360">
    <property type="entry name" value="MFS_Sugar_Transporters"/>
</dbReference>
<evidence type="ECO:0000256" key="3">
    <source>
        <dbReference type="ARBA" id="ARBA00022448"/>
    </source>
</evidence>
<protein>
    <recommendedName>
        <fullName evidence="8">Major facilitator superfamily (MFS) profile domain-containing protein</fullName>
    </recommendedName>
</protein>
<feature type="transmembrane region" description="Helical" evidence="7">
    <location>
        <begin position="106"/>
        <end position="124"/>
    </location>
</feature>
<feature type="transmembrane region" description="Helical" evidence="7">
    <location>
        <begin position="342"/>
        <end position="367"/>
    </location>
</feature>
<sequence length="471" mass="51689">MAHGTVAQEKSGSDALAVVVAENVARNGNRPWYKNRGIRNLNILLILALITATTNGYDDSMMNGLQAFNHPRSHILGLLNAIQNIGSLVALPLSPFVSDGVGRRKALFLGVVIMLIATAVQSAATNVAMFIAARGLIGFGLGFATNAAPLLITELAYPTHRGLYTSLYNSTWYLGSIIAAWVTFGTFQIDSTWSWRILSIIQGLPSVIHLFFIWTVPESPRWLIAKGRFEEARVILAKYHANKDLNDPLAESVATEGVSFRTLVSTRGNRRRLLIIGAIAFFSQWSGNGLVSYYLVPVLNSIGVTDSFDQQLINGILQIWNYITAIIAVEDGREPSASAGNAVIAMIYLFYTFYNLAYSPLLVAYTVEILPFKIRAKGLAFMNFCVSAALVFNQYVNPLALEAISWKYYLVFAIWLAVELVFAYFFIVETKGHTLEEIAAIFDGNTAEIQQMGTVHDMGSSDITIGKSSSV</sequence>